<dbReference type="PANTHER" id="PTHR18964">
    <property type="entry name" value="ROK (REPRESSOR, ORF, KINASE) FAMILY"/>
    <property type="match status" value="1"/>
</dbReference>
<dbReference type="InterPro" id="IPR036390">
    <property type="entry name" value="WH_DNA-bd_sf"/>
</dbReference>
<comment type="caution">
    <text evidence="2">The sequence shown here is derived from an EMBL/GenBank/DDBJ whole genome shotgun (WGS) entry which is preliminary data.</text>
</comment>
<dbReference type="Proteomes" id="UP000291289">
    <property type="component" value="Unassembled WGS sequence"/>
</dbReference>
<dbReference type="Gene3D" id="3.30.420.40">
    <property type="match status" value="2"/>
</dbReference>
<dbReference type="InterPro" id="IPR036388">
    <property type="entry name" value="WH-like_DNA-bd_sf"/>
</dbReference>
<dbReference type="Pfam" id="PF00480">
    <property type="entry name" value="ROK"/>
    <property type="match status" value="1"/>
</dbReference>
<sequence length="410" mass="44543">MPRQKALNQENLRAHNIGVVLAAILRSSQPVSRADISRMTGMTKAAISIIVADLIDREIIREGSPLQLASTGKPSNPLEFVDGKWLGLGVQIHTDGYGFIIQDFNGHVVANQWISDDNDLSNPRRVFDKLDELISPIVHKISKKNHVIGGGLAIPGMVTRDGLLVNAPNLGWSNVNLVEEPFVQKFSLTPLNEANLAAIAQIPGYARVIHDDISSENQLTAGASFIYISTDVGIGGAYIDTGNIVYGDYGTAGEIGHVSVEMNGPLCRCGRRGCMELYAGRHAVLTNAGAPDARKFSASDSYQYITENLSSPKTREALKQATRAMASAIVSTINIVDITHVIIGGFWTHFGQAWLDELRQEISSQLNSVHKQSIIIEFPTIDDHAAVHGAAEFGLRHLIDDVDKFLYESA</sequence>
<dbReference type="SUPFAM" id="SSF53067">
    <property type="entry name" value="Actin-like ATPase domain"/>
    <property type="match status" value="2"/>
</dbReference>
<name>A0A4R0QS64_9BIFI</name>
<dbReference type="RefSeq" id="WP_131284549.1">
    <property type="nucleotide sequence ID" value="NZ_RXLP01000023.1"/>
</dbReference>
<keyword evidence="3" id="KW-1185">Reference proteome</keyword>
<proteinExistence type="inferred from homology"/>
<protein>
    <submittedName>
        <fullName evidence="2">ROK family transcriptional regulator</fullName>
    </submittedName>
</protein>
<dbReference type="OrthoDB" id="5174513at2"/>
<evidence type="ECO:0000256" key="1">
    <source>
        <dbReference type="ARBA" id="ARBA00006479"/>
    </source>
</evidence>
<dbReference type="InterPro" id="IPR000600">
    <property type="entry name" value="ROK"/>
</dbReference>
<dbReference type="SUPFAM" id="SSF46785">
    <property type="entry name" value="Winged helix' DNA-binding domain"/>
    <property type="match status" value="1"/>
</dbReference>
<comment type="similarity">
    <text evidence="1">Belongs to the ROK (NagC/XylR) family.</text>
</comment>
<dbReference type="InterPro" id="IPR043129">
    <property type="entry name" value="ATPase_NBD"/>
</dbReference>
<dbReference type="EMBL" id="RXLP01000023">
    <property type="protein sequence ID" value="TCD53945.1"/>
    <property type="molecule type" value="Genomic_DNA"/>
</dbReference>
<evidence type="ECO:0000313" key="2">
    <source>
        <dbReference type="EMBL" id="TCD53945.1"/>
    </source>
</evidence>
<accession>A0A4R0QS64</accession>
<reference evidence="2 3" key="1">
    <citation type="submission" date="2018-12" db="EMBL/GenBank/DDBJ databases">
        <title>Alloscrdovia theropitheci sp. nov: a novel taxon from the feces of the bleeding-herat monkey (Theropithecus geleda).</title>
        <authorList>
            <person name="Modesto M."/>
        </authorList>
    </citation>
    <scope>NUCLEOTIDE SEQUENCE [LARGE SCALE GENOMIC DNA]</scope>
    <source>
        <strain evidence="2 3">GLDI4/2</strain>
    </source>
</reference>
<evidence type="ECO:0000313" key="3">
    <source>
        <dbReference type="Proteomes" id="UP000291289"/>
    </source>
</evidence>
<dbReference type="PANTHER" id="PTHR18964:SF149">
    <property type="entry name" value="BIFUNCTIONAL UDP-N-ACETYLGLUCOSAMINE 2-EPIMERASE_N-ACETYLMANNOSAMINE KINASE"/>
    <property type="match status" value="1"/>
</dbReference>
<gene>
    <name evidence="2" type="ORF">EJ419_05795</name>
</gene>
<dbReference type="Gene3D" id="1.10.10.10">
    <property type="entry name" value="Winged helix-like DNA-binding domain superfamily/Winged helix DNA-binding domain"/>
    <property type="match status" value="1"/>
</dbReference>
<organism evidence="2 3">
    <name type="scientific">Alloscardovia theropitheci</name>
    <dbReference type="NCBI Taxonomy" id="2496842"/>
    <lineage>
        <taxon>Bacteria</taxon>
        <taxon>Bacillati</taxon>
        <taxon>Actinomycetota</taxon>
        <taxon>Actinomycetes</taxon>
        <taxon>Bifidobacteriales</taxon>
        <taxon>Bifidobacteriaceae</taxon>
        <taxon>Alloscardovia</taxon>
    </lineage>
</organism>
<dbReference type="AlphaFoldDB" id="A0A4R0QS64"/>